<keyword evidence="1" id="KW-0547">Nucleotide-binding</keyword>
<dbReference type="InterPro" id="IPR001650">
    <property type="entry name" value="Helicase_C-like"/>
</dbReference>
<feature type="domain" description="Helicase ATP-binding" evidence="6">
    <location>
        <begin position="3"/>
        <end position="151"/>
    </location>
</feature>
<evidence type="ECO:0000256" key="4">
    <source>
        <dbReference type="ARBA" id="ARBA00022840"/>
    </source>
</evidence>
<proteinExistence type="predicted"/>
<dbReference type="RefSeq" id="WP_091766526.1">
    <property type="nucleotide sequence ID" value="NZ_FNHG01000002.1"/>
</dbReference>
<dbReference type="InterPro" id="IPR027417">
    <property type="entry name" value="P-loop_NTPase"/>
</dbReference>
<gene>
    <name evidence="8" type="ORF">SAMN04488568_102250</name>
</gene>
<dbReference type="InterPro" id="IPR055206">
    <property type="entry name" value="DEXQc_SUV3"/>
</dbReference>
<dbReference type="PROSITE" id="PS51192">
    <property type="entry name" value="HELICASE_ATP_BIND_1"/>
    <property type="match status" value="1"/>
</dbReference>
<dbReference type="Pfam" id="PF22527">
    <property type="entry name" value="DEXQc_Suv3"/>
    <property type="match status" value="1"/>
</dbReference>
<dbReference type="GO" id="GO:0004386">
    <property type="term" value="F:helicase activity"/>
    <property type="evidence" value="ECO:0007669"/>
    <property type="project" value="UniProtKB-KW"/>
</dbReference>
<dbReference type="GO" id="GO:0016787">
    <property type="term" value="F:hydrolase activity"/>
    <property type="evidence" value="ECO:0007669"/>
    <property type="project" value="UniProtKB-KW"/>
</dbReference>
<dbReference type="InterPro" id="IPR050699">
    <property type="entry name" value="RNA-DNA_Helicase"/>
</dbReference>
<keyword evidence="4" id="KW-0067">ATP-binding</keyword>
<protein>
    <submittedName>
        <fullName evidence="8">ATP-dependent RNA helicase SUPV3L1/SUV3</fullName>
    </submittedName>
</protein>
<name>A0A1G9N849_9PROT</name>
<organism evidence="8 9">
    <name type="scientific">Maricaulis salignorans</name>
    <dbReference type="NCBI Taxonomy" id="144026"/>
    <lineage>
        <taxon>Bacteria</taxon>
        <taxon>Pseudomonadati</taxon>
        <taxon>Pseudomonadota</taxon>
        <taxon>Alphaproteobacteria</taxon>
        <taxon>Maricaulales</taxon>
        <taxon>Maricaulaceae</taxon>
        <taxon>Maricaulis</taxon>
    </lineage>
</organism>
<evidence type="ECO:0000256" key="3">
    <source>
        <dbReference type="ARBA" id="ARBA00022806"/>
    </source>
</evidence>
<feature type="region of interest" description="Disordered" evidence="5">
    <location>
        <begin position="798"/>
        <end position="871"/>
    </location>
</feature>
<evidence type="ECO:0000259" key="6">
    <source>
        <dbReference type="PROSITE" id="PS51192"/>
    </source>
</evidence>
<dbReference type="EMBL" id="FNHG01000002">
    <property type="protein sequence ID" value="SDL82563.1"/>
    <property type="molecule type" value="Genomic_DNA"/>
</dbReference>
<evidence type="ECO:0000259" key="7">
    <source>
        <dbReference type="PROSITE" id="PS51194"/>
    </source>
</evidence>
<evidence type="ECO:0000313" key="9">
    <source>
        <dbReference type="Proteomes" id="UP000199759"/>
    </source>
</evidence>
<dbReference type="PROSITE" id="PS51194">
    <property type="entry name" value="HELICASE_CTER"/>
    <property type="match status" value="1"/>
</dbReference>
<dbReference type="PANTHER" id="PTHR12131">
    <property type="entry name" value="ATP-DEPENDENT RNA AND DNA HELICASE"/>
    <property type="match status" value="1"/>
</dbReference>
<dbReference type="GO" id="GO:0005524">
    <property type="term" value="F:ATP binding"/>
    <property type="evidence" value="ECO:0007669"/>
    <property type="project" value="UniProtKB-KW"/>
</dbReference>
<dbReference type="InterPro" id="IPR014001">
    <property type="entry name" value="Helicase_ATP-bd"/>
</dbReference>
<keyword evidence="3 8" id="KW-0347">Helicase</keyword>
<dbReference type="AlphaFoldDB" id="A0A1G9N849"/>
<dbReference type="Pfam" id="PF00271">
    <property type="entry name" value="Helicase_C"/>
    <property type="match status" value="1"/>
</dbReference>
<dbReference type="SMART" id="SM00490">
    <property type="entry name" value="HELICc"/>
    <property type="match status" value="1"/>
</dbReference>
<reference evidence="8 9" key="1">
    <citation type="submission" date="2016-10" db="EMBL/GenBank/DDBJ databases">
        <authorList>
            <person name="de Groot N.N."/>
        </authorList>
    </citation>
    <scope>NUCLEOTIDE SEQUENCE [LARGE SCALE GENOMIC DNA]</scope>
    <source>
        <strain evidence="8 9">DSM 16077</strain>
    </source>
</reference>
<evidence type="ECO:0000313" key="8">
    <source>
        <dbReference type="EMBL" id="SDL82563.1"/>
    </source>
</evidence>
<dbReference type="Proteomes" id="UP000199759">
    <property type="component" value="Unassembled WGS sequence"/>
</dbReference>
<accession>A0A1G9N849</accession>
<keyword evidence="2" id="KW-0378">Hydrolase</keyword>
<dbReference type="OrthoDB" id="9807155at2"/>
<dbReference type="STRING" id="144026.SAMN04488568_102250"/>
<dbReference type="PANTHER" id="PTHR12131:SF1">
    <property type="entry name" value="ATP-DEPENDENT RNA HELICASE SUPV3L1, MITOCHONDRIAL-RELATED"/>
    <property type="match status" value="1"/>
</dbReference>
<dbReference type="Gene3D" id="3.40.50.300">
    <property type="entry name" value="P-loop containing nucleotide triphosphate hydrolases"/>
    <property type="match status" value="2"/>
</dbReference>
<evidence type="ECO:0000256" key="5">
    <source>
        <dbReference type="SAM" id="MobiDB-lite"/>
    </source>
</evidence>
<feature type="compositionally biased region" description="Basic residues" evidence="5">
    <location>
        <begin position="857"/>
        <end position="871"/>
    </location>
</feature>
<sequence>MTTHRDTDGQITAALGPTNTGKTHLAVERMLGRSSGMIGLPLRLLAREVYDRVVRAKGAAAVALVTGEEKIVPKSARYFICTAEAMPLNLNVAFIAIDEVQLAADPERGHVFTDRMLYCRGSQETMLLGAATMGPLIRELIPSAHIETRERFSQLSHTGPAKLTRLPRRSAIVAFSAESVYAIAELMRRRRGGAAVVMGGLSPRTRNAQVELYQSGEVDFLVATDAIGMGLNMDVDHVAFAESRKFDGRKRRRLSAAELAQIAGRAGRFRNDGTFGETADCGPFDPDLVRRIENHQFAPVTKLQWRNPDLDERSLDNLLISLAEPPDHPALERAREAIDERTLALLASDPEIRDRTASMAGVRRLWDACRLPDFRKVTLDAHASLVRTIFMHLTGPAGHLPDDWLNGHLQRLDRTDGEVDVLAARLTQVRTWAYAAHRPDWTADPEHWCERTREIEDALSDALHEKLMQRFVDRRTGALMKGLRDEREMLAGVSPEGEVTVEGHYVGRLVGLSFKPDAQGRELAARALRSAAIEALRPEVNRRLGALARVTPDEIIFGEDGAISWLGEPVARLTAGPEPLRPAVTLVGAEIGAAEARARARSHLERLVSQLAQARLAPLLRLRESANGDALAGLASGIAWRMFETGGALPRLDVSEEIQALSPSERRALRALGVEIGEHMIYLPALIKPAAARLNSLLRAIHAGDTRPAWRPAPGLTSLPRDHSRSPGDHIAIGYQPCGPRAVRFDILERLADMIRDARTARRKGQFALTPAMTALLGCSLEDLRGILGALDYRRLQKGHPPEAGPEEIWVRRRRTPRAAPASPAAITPDTDNPFSALAGLSFAPPPARRVPAGATKRARRRRPPRQKAGS</sequence>
<keyword evidence="9" id="KW-1185">Reference proteome</keyword>
<feature type="domain" description="Helicase C-terminal" evidence="7">
    <location>
        <begin position="140"/>
        <end position="309"/>
    </location>
</feature>
<dbReference type="SUPFAM" id="SSF52540">
    <property type="entry name" value="P-loop containing nucleoside triphosphate hydrolases"/>
    <property type="match status" value="2"/>
</dbReference>
<evidence type="ECO:0000256" key="1">
    <source>
        <dbReference type="ARBA" id="ARBA00022741"/>
    </source>
</evidence>
<evidence type="ECO:0000256" key="2">
    <source>
        <dbReference type="ARBA" id="ARBA00022801"/>
    </source>
</evidence>